<keyword evidence="4" id="KW-1185">Reference proteome</keyword>
<evidence type="ECO:0000259" key="2">
    <source>
        <dbReference type="Pfam" id="PF02698"/>
    </source>
</evidence>
<keyword evidence="1" id="KW-1133">Transmembrane helix</keyword>
<dbReference type="InterPro" id="IPR014729">
    <property type="entry name" value="Rossmann-like_a/b/a_fold"/>
</dbReference>
<dbReference type="CDD" id="cd06259">
    <property type="entry name" value="YdcF-like"/>
    <property type="match status" value="1"/>
</dbReference>
<protein>
    <submittedName>
        <fullName evidence="3">YdcF family protein</fullName>
    </submittedName>
</protein>
<dbReference type="GO" id="GO:0000270">
    <property type="term" value="P:peptidoglycan metabolic process"/>
    <property type="evidence" value="ECO:0007669"/>
    <property type="project" value="TreeGrafter"/>
</dbReference>
<feature type="transmembrane region" description="Helical" evidence="1">
    <location>
        <begin position="62"/>
        <end position="80"/>
    </location>
</feature>
<dbReference type="InterPro" id="IPR051599">
    <property type="entry name" value="Cell_Envelope_Assoc"/>
</dbReference>
<dbReference type="EMBL" id="POAF01000004">
    <property type="protein sequence ID" value="RBM01074.1"/>
    <property type="molecule type" value="Genomic_DNA"/>
</dbReference>
<gene>
    <name evidence="3" type="ORF">C1H84_09785</name>
</gene>
<feature type="transmembrane region" description="Helical" evidence="1">
    <location>
        <begin position="130"/>
        <end position="152"/>
    </location>
</feature>
<organism evidence="3 4">
    <name type="scientific">Glutamicibacter soli</name>
    <dbReference type="NCBI Taxonomy" id="453836"/>
    <lineage>
        <taxon>Bacteria</taxon>
        <taxon>Bacillati</taxon>
        <taxon>Actinomycetota</taxon>
        <taxon>Actinomycetes</taxon>
        <taxon>Micrococcales</taxon>
        <taxon>Micrococcaceae</taxon>
        <taxon>Glutamicibacter</taxon>
    </lineage>
</organism>
<dbReference type="Gene3D" id="3.40.50.620">
    <property type="entry name" value="HUPs"/>
    <property type="match status" value="1"/>
</dbReference>
<dbReference type="PANTHER" id="PTHR30336:SF4">
    <property type="entry name" value="ENVELOPE BIOGENESIS FACTOR ELYC"/>
    <property type="match status" value="1"/>
</dbReference>
<keyword evidence="1" id="KW-0472">Membrane</keyword>
<evidence type="ECO:0000256" key="1">
    <source>
        <dbReference type="SAM" id="Phobius"/>
    </source>
</evidence>
<dbReference type="Proteomes" id="UP000252167">
    <property type="component" value="Unassembled WGS sequence"/>
</dbReference>
<feature type="transmembrane region" description="Helical" evidence="1">
    <location>
        <begin position="92"/>
        <end position="118"/>
    </location>
</feature>
<dbReference type="Pfam" id="PF02698">
    <property type="entry name" value="DUF218"/>
    <property type="match status" value="1"/>
</dbReference>
<dbReference type="GO" id="GO:0043164">
    <property type="term" value="P:Gram-negative-bacterium-type cell wall biogenesis"/>
    <property type="evidence" value="ECO:0007669"/>
    <property type="project" value="TreeGrafter"/>
</dbReference>
<feature type="transmembrane region" description="Helical" evidence="1">
    <location>
        <begin position="39"/>
        <end position="55"/>
    </location>
</feature>
<evidence type="ECO:0000313" key="3">
    <source>
        <dbReference type="EMBL" id="RBM01074.1"/>
    </source>
</evidence>
<name>A0A365YGD9_9MICC</name>
<keyword evidence="1" id="KW-0812">Transmembrane</keyword>
<dbReference type="InterPro" id="IPR003848">
    <property type="entry name" value="DUF218"/>
</dbReference>
<feature type="transmembrane region" description="Helical" evidence="1">
    <location>
        <begin position="158"/>
        <end position="184"/>
    </location>
</feature>
<proteinExistence type="predicted"/>
<dbReference type="AlphaFoldDB" id="A0A365YGD9"/>
<dbReference type="PANTHER" id="PTHR30336">
    <property type="entry name" value="INNER MEMBRANE PROTEIN, PROBABLE PERMEASE"/>
    <property type="match status" value="1"/>
</dbReference>
<comment type="caution">
    <text evidence="3">The sequence shown here is derived from an EMBL/GenBank/DDBJ whole genome shotgun (WGS) entry which is preliminary data.</text>
</comment>
<reference evidence="3 4" key="1">
    <citation type="submission" date="2018-01" db="EMBL/GenBank/DDBJ databases">
        <title>Glutamicibacter soli strain NHPC-3 Whole genome sequence and assembly.</title>
        <authorList>
            <person name="Choudhury P."/>
            <person name="Gupta D."/>
            <person name="Sengupta K."/>
            <person name="Jawed A."/>
            <person name="Sultana N."/>
            <person name="Saha P."/>
        </authorList>
    </citation>
    <scope>NUCLEOTIDE SEQUENCE [LARGE SCALE GENOMIC DNA]</scope>
    <source>
        <strain evidence="3 4">NHPC-3</strain>
    </source>
</reference>
<feature type="transmembrane region" description="Helical" evidence="1">
    <location>
        <begin position="348"/>
        <end position="370"/>
    </location>
</feature>
<dbReference type="GO" id="GO:0005886">
    <property type="term" value="C:plasma membrane"/>
    <property type="evidence" value="ECO:0007669"/>
    <property type="project" value="TreeGrafter"/>
</dbReference>
<sequence length="371" mass="40788">MTCLAWLITLALILTADVSLLLARSLSWIVMEDFGYDLISLAFLAVLWTAFILLYRKEPRRLVLAAALLPLVLLTLSTISEMLTSFVPGFGFLMAILVVLMPLMLVVFGGALIYNGILMWRREGAKIPNLLSLIAGILVFALPVAALGLVMISQWWSLSLAFIMFFASVFSASIFAMLLLYSWVNARFPAKGRGAAVIVLGARTINGQVTPLLRGRLDKGIELYRSQRDPKPYMVPTGGQGRDEIEPEGVSMGCYLAEQGIPQEQILVEDRAKDTIENLEFSNQLVRAQRGDGRLWLVTSDYHALRAGLASRTLGLDARSFGGKTAAYYRPSAFLRECVAIARDNLKFMLLLALPFALMIVGALFVATSVS</sequence>
<feature type="domain" description="DUF218" evidence="2">
    <location>
        <begin position="196"/>
        <end position="339"/>
    </location>
</feature>
<evidence type="ECO:0000313" key="4">
    <source>
        <dbReference type="Proteomes" id="UP000252167"/>
    </source>
</evidence>
<accession>A0A365YGD9</accession>